<organism evidence="4 5">
    <name type="scientific">Amphimedon queenslandica</name>
    <name type="common">Sponge</name>
    <dbReference type="NCBI Taxonomy" id="400682"/>
    <lineage>
        <taxon>Eukaryota</taxon>
        <taxon>Metazoa</taxon>
        <taxon>Porifera</taxon>
        <taxon>Demospongiae</taxon>
        <taxon>Heteroscleromorpha</taxon>
        <taxon>Haplosclerida</taxon>
        <taxon>Niphatidae</taxon>
        <taxon>Amphimedon</taxon>
    </lineage>
</organism>
<evidence type="ECO:0000259" key="3">
    <source>
        <dbReference type="PROSITE" id="PS50853"/>
    </source>
</evidence>
<evidence type="ECO:0000313" key="5">
    <source>
        <dbReference type="Proteomes" id="UP000007879"/>
    </source>
</evidence>
<dbReference type="Proteomes" id="UP000007879">
    <property type="component" value="Unassembled WGS sequence"/>
</dbReference>
<dbReference type="SUPFAM" id="SSF49265">
    <property type="entry name" value="Fibronectin type III"/>
    <property type="match status" value="1"/>
</dbReference>
<keyword evidence="2" id="KW-0732">Signal</keyword>
<dbReference type="KEGG" id="aqu:109582704"/>
<evidence type="ECO:0000256" key="1">
    <source>
        <dbReference type="SAM" id="Phobius"/>
    </source>
</evidence>
<keyword evidence="5" id="KW-1185">Reference proteome</keyword>
<name>A0AAN0J8R0_AMPQE</name>
<proteinExistence type="predicted"/>
<reference evidence="5" key="1">
    <citation type="journal article" date="2010" name="Nature">
        <title>The Amphimedon queenslandica genome and the evolution of animal complexity.</title>
        <authorList>
            <person name="Srivastava M."/>
            <person name="Simakov O."/>
            <person name="Chapman J."/>
            <person name="Fahey B."/>
            <person name="Gauthier M.E."/>
            <person name="Mitros T."/>
            <person name="Richards G.S."/>
            <person name="Conaco C."/>
            <person name="Dacre M."/>
            <person name="Hellsten U."/>
            <person name="Larroux C."/>
            <person name="Putnam N.H."/>
            <person name="Stanke M."/>
            <person name="Adamska M."/>
            <person name="Darling A."/>
            <person name="Degnan S.M."/>
            <person name="Oakley T.H."/>
            <person name="Plachetzki D.C."/>
            <person name="Zhai Y."/>
            <person name="Adamski M."/>
            <person name="Calcino A."/>
            <person name="Cummins S.F."/>
            <person name="Goodstein D.M."/>
            <person name="Harris C."/>
            <person name="Jackson D.J."/>
            <person name="Leys S.P."/>
            <person name="Shu S."/>
            <person name="Woodcroft B.J."/>
            <person name="Vervoort M."/>
            <person name="Kosik K.S."/>
            <person name="Manning G."/>
            <person name="Degnan B.M."/>
            <person name="Rokhsar D.S."/>
        </authorList>
    </citation>
    <scope>NUCLEOTIDE SEQUENCE [LARGE SCALE GENOMIC DNA]</scope>
</reference>
<dbReference type="InterPro" id="IPR003961">
    <property type="entry name" value="FN3_dom"/>
</dbReference>
<evidence type="ECO:0000313" key="4">
    <source>
        <dbReference type="EnsemblMetazoa" id="XP_019853142.1"/>
    </source>
</evidence>
<dbReference type="Gene3D" id="2.60.40.10">
    <property type="entry name" value="Immunoglobulins"/>
    <property type="match status" value="1"/>
</dbReference>
<accession>A0AAN0J8R0</accession>
<dbReference type="InterPro" id="IPR013783">
    <property type="entry name" value="Ig-like_fold"/>
</dbReference>
<sequence length="483" mass="52231">MAITGIYCLLIVWTVFWSLASCTEVTATSLIQSAPLPSTPLCPGDRLVFTCTSRRNLNEPEAIVIIWRRDSEIDLVQSLSFSSLPETVDNIRFSIEQVGNVIVSNATIESVPGQMNWTNIECSTDLGISYDSITINITSITEPVNSIELNPISYNSLFINWTASGGSCISHYNVVIFNNNTNTESLTTNDTNTTISPLMIGTNYSFIVIPIDTGGREGPPSSLIHCTWNVPGQVVNVSWYQISNDSVTIAWNKSEDGTMPLNYSLTVNDDIPINTTETRAKILCDFEAEPCSVTIAPVNNIGYGPPVTINVGVTPTMSSSCSFITSTGTRSISSIMQLPDLSAMSSTKGLSGTASHANTINTTSLPSSTAIPSPGGINFVLAAIFTSGVALALITAIIVLAMIILMAINKQRSKIISKRNNPRPSIEDEYDDIINKQGPIYDTPMEIDSINRSTDITLNGSTVNEDIDLQYNAAYGYRINEIS</sequence>
<protein>
    <recommendedName>
        <fullName evidence="3">Fibronectin type-III domain-containing protein</fullName>
    </recommendedName>
</protein>
<dbReference type="EnsemblMetazoa" id="XM_019997583.1">
    <property type="protein sequence ID" value="XP_019853142.1"/>
    <property type="gene ID" value="LOC109582704"/>
</dbReference>
<dbReference type="GeneID" id="109582704"/>
<keyword evidence="1" id="KW-0472">Membrane</keyword>
<keyword evidence="1" id="KW-0812">Transmembrane</keyword>
<dbReference type="InterPro" id="IPR036116">
    <property type="entry name" value="FN3_sf"/>
</dbReference>
<keyword evidence="1" id="KW-1133">Transmembrane helix</keyword>
<feature type="transmembrane region" description="Helical" evidence="1">
    <location>
        <begin position="379"/>
        <end position="408"/>
    </location>
</feature>
<dbReference type="PROSITE" id="PS50853">
    <property type="entry name" value="FN3"/>
    <property type="match status" value="1"/>
</dbReference>
<dbReference type="AlphaFoldDB" id="A0AAN0J8R0"/>
<dbReference type="Pfam" id="PF00041">
    <property type="entry name" value="fn3"/>
    <property type="match status" value="1"/>
</dbReference>
<dbReference type="SMART" id="SM00060">
    <property type="entry name" value="FN3"/>
    <property type="match status" value="2"/>
</dbReference>
<feature type="signal peptide" evidence="2">
    <location>
        <begin position="1"/>
        <end position="22"/>
    </location>
</feature>
<reference evidence="4" key="2">
    <citation type="submission" date="2024-06" db="UniProtKB">
        <authorList>
            <consortium name="EnsemblMetazoa"/>
        </authorList>
    </citation>
    <scope>IDENTIFICATION</scope>
</reference>
<feature type="domain" description="Fibronectin type-III" evidence="3">
    <location>
        <begin position="143"/>
        <end position="232"/>
    </location>
</feature>
<dbReference type="RefSeq" id="XP_019853142.1">
    <property type="nucleotide sequence ID" value="XM_019997583.1"/>
</dbReference>
<evidence type="ECO:0000256" key="2">
    <source>
        <dbReference type="SAM" id="SignalP"/>
    </source>
</evidence>
<dbReference type="CDD" id="cd00063">
    <property type="entry name" value="FN3"/>
    <property type="match status" value="1"/>
</dbReference>
<feature type="chain" id="PRO_5042978328" description="Fibronectin type-III domain-containing protein" evidence="2">
    <location>
        <begin position="23"/>
        <end position="483"/>
    </location>
</feature>